<feature type="domain" description="Response regulatory" evidence="8">
    <location>
        <begin position="3"/>
        <end position="121"/>
    </location>
</feature>
<dbReference type="Gene3D" id="3.40.50.2300">
    <property type="match status" value="1"/>
</dbReference>
<evidence type="ECO:0000256" key="5">
    <source>
        <dbReference type="ARBA" id="ARBA00024867"/>
    </source>
</evidence>
<proteinExistence type="predicted"/>
<feature type="modified residue" description="4-aspartylphosphate" evidence="6">
    <location>
        <position position="56"/>
    </location>
</feature>
<dbReference type="PROSITE" id="PS50110">
    <property type="entry name" value="RESPONSE_REGULATORY"/>
    <property type="match status" value="1"/>
</dbReference>
<evidence type="ECO:0000256" key="3">
    <source>
        <dbReference type="ARBA" id="ARBA00023125"/>
    </source>
</evidence>
<comment type="function">
    <text evidence="5">May play the central regulatory role in sporulation. It may be an element of the effector pathway responsible for the activation of sporulation genes in response to nutritional stress. Spo0A may act in concert with spo0H (a sigma factor) to control the expression of some genes that are critical to the sporulation process.</text>
</comment>
<dbReference type="EMBL" id="JAPOHA010000004">
    <property type="protein sequence ID" value="MCY1713741.1"/>
    <property type="molecule type" value="Genomic_DNA"/>
</dbReference>
<comment type="caution">
    <text evidence="9">The sequence shown here is derived from an EMBL/GenBank/DDBJ whole genome shotgun (WGS) entry which is preliminary data.</text>
</comment>
<evidence type="ECO:0000313" key="9">
    <source>
        <dbReference type="EMBL" id="MCY1713741.1"/>
    </source>
</evidence>
<keyword evidence="3" id="KW-0238">DNA-binding</keyword>
<dbReference type="Pfam" id="PF00072">
    <property type="entry name" value="Response_reg"/>
    <property type="match status" value="1"/>
</dbReference>
<evidence type="ECO:0000256" key="2">
    <source>
        <dbReference type="ARBA" id="ARBA00023015"/>
    </source>
</evidence>
<evidence type="ECO:0000256" key="6">
    <source>
        <dbReference type="PROSITE-ProRule" id="PRU00169"/>
    </source>
</evidence>
<keyword evidence="2" id="KW-0805">Transcription regulation</keyword>
<dbReference type="SUPFAM" id="SSF52172">
    <property type="entry name" value="CheY-like"/>
    <property type="match status" value="1"/>
</dbReference>
<feature type="domain" description="HTH araC/xylS-type" evidence="7">
    <location>
        <begin position="402"/>
        <end position="500"/>
    </location>
</feature>
<keyword evidence="10" id="KW-1185">Reference proteome</keyword>
<evidence type="ECO:0000256" key="1">
    <source>
        <dbReference type="ARBA" id="ARBA00018672"/>
    </source>
</evidence>
<dbReference type="PROSITE" id="PS01124">
    <property type="entry name" value="HTH_ARAC_FAMILY_2"/>
    <property type="match status" value="1"/>
</dbReference>
<evidence type="ECO:0000259" key="7">
    <source>
        <dbReference type="PROSITE" id="PS01124"/>
    </source>
</evidence>
<accession>A0ABT4BUZ0</accession>
<dbReference type="CDD" id="cd17536">
    <property type="entry name" value="REC_YesN-like"/>
    <property type="match status" value="1"/>
</dbReference>
<evidence type="ECO:0000259" key="8">
    <source>
        <dbReference type="PROSITE" id="PS50110"/>
    </source>
</evidence>
<dbReference type="PANTHER" id="PTHR43280:SF2">
    <property type="entry name" value="HTH-TYPE TRANSCRIPTIONAL REGULATOR EXSA"/>
    <property type="match status" value="1"/>
</dbReference>
<dbReference type="InterPro" id="IPR018062">
    <property type="entry name" value="HTH_AraC-typ_CS"/>
</dbReference>
<dbReference type="SUPFAM" id="SSF46689">
    <property type="entry name" value="Homeodomain-like"/>
    <property type="match status" value="2"/>
</dbReference>
<evidence type="ECO:0000313" key="10">
    <source>
        <dbReference type="Proteomes" id="UP001082703"/>
    </source>
</evidence>
<dbReference type="Pfam" id="PF12833">
    <property type="entry name" value="HTH_18"/>
    <property type="match status" value="1"/>
</dbReference>
<sequence length="500" mass="57529">MYSVLIVDDEYYICDGVASKLKRLHLPSIGEIRTCYSGEEAFDICRTYKPQIVITDIKMGGISGIELINRLNQILFPVRFLILSGYDDFDFVHNAFREGAYDYLLKPLLSEQLKEVVLRACKSLDENQNYEVHTRAGKFELARTLPELLQPDTAPLKSDRLIESLLEYMKHGLFSVIILAFDHPQEEAVINSSINNVYDYFEAQRDFRVLCSPVPYDKLFILLNFSKYNTFDSLYGAVKDLLHRITTDSTVAAVSAIGKAKEIVPLFYQADGLLARRISEGYGHIFTDSLPKETPLSSKLIEQVTTLFETLDLRSISCLETNMRYWFTKMSSGEIENFYNYTANYAGKILAERKTQQQDSIVFPPFSSFHNFAELEGMVFSKLRSVIELLTKDRDNMKTMAQMVQKYIDENYDKGITLSDIAANFSISYTYLSKMLHEHLGMSFVEYVTSLRMRLAVQLLKDPKLSIKEISAETGYDNQFNFSRAFKKQFRVSPSEYRKL</sequence>
<dbReference type="RefSeq" id="WP_268057761.1">
    <property type="nucleotide sequence ID" value="NZ_JAPOHA010000004.1"/>
</dbReference>
<dbReference type="InterPro" id="IPR009057">
    <property type="entry name" value="Homeodomain-like_sf"/>
</dbReference>
<evidence type="ECO:0000256" key="4">
    <source>
        <dbReference type="ARBA" id="ARBA00023163"/>
    </source>
</evidence>
<dbReference type="InterPro" id="IPR020449">
    <property type="entry name" value="Tscrpt_reg_AraC-type_HTH"/>
</dbReference>
<organism evidence="9 10">
    <name type="scientific">Caproiciproducens galactitolivorans</name>
    <dbReference type="NCBI Taxonomy" id="642589"/>
    <lineage>
        <taxon>Bacteria</taxon>
        <taxon>Bacillati</taxon>
        <taxon>Bacillota</taxon>
        <taxon>Clostridia</taxon>
        <taxon>Eubacteriales</taxon>
        <taxon>Acutalibacteraceae</taxon>
        <taxon>Caproiciproducens</taxon>
    </lineage>
</organism>
<keyword evidence="6" id="KW-0597">Phosphoprotein</keyword>
<reference evidence="9 10" key="1">
    <citation type="submission" date="2022-11" db="EMBL/GenBank/DDBJ databases">
        <authorList>
            <person name="Caiyu Z."/>
        </authorList>
    </citation>
    <scope>NUCLEOTIDE SEQUENCE [LARGE SCALE GENOMIC DNA]</scope>
    <source>
        <strain evidence="9 10">YR-4</strain>
    </source>
</reference>
<dbReference type="PANTHER" id="PTHR43280">
    <property type="entry name" value="ARAC-FAMILY TRANSCRIPTIONAL REGULATOR"/>
    <property type="match status" value="1"/>
</dbReference>
<dbReference type="PRINTS" id="PR00032">
    <property type="entry name" value="HTHARAC"/>
</dbReference>
<name>A0ABT4BUZ0_9FIRM</name>
<dbReference type="SMART" id="SM00342">
    <property type="entry name" value="HTH_ARAC"/>
    <property type="match status" value="1"/>
</dbReference>
<dbReference type="InterPro" id="IPR011006">
    <property type="entry name" value="CheY-like_superfamily"/>
</dbReference>
<dbReference type="InterPro" id="IPR018060">
    <property type="entry name" value="HTH_AraC"/>
</dbReference>
<gene>
    <name evidence="9" type="ORF">OUY18_05665</name>
</gene>
<dbReference type="Proteomes" id="UP001082703">
    <property type="component" value="Unassembled WGS sequence"/>
</dbReference>
<keyword evidence="4" id="KW-0804">Transcription</keyword>
<dbReference type="SMART" id="SM00448">
    <property type="entry name" value="REC"/>
    <property type="match status" value="1"/>
</dbReference>
<protein>
    <recommendedName>
        <fullName evidence="1">Stage 0 sporulation protein A homolog</fullName>
    </recommendedName>
</protein>
<dbReference type="InterPro" id="IPR001789">
    <property type="entry name" value="Sig_transdc_resp-reg_receiver"/>
</dbReference>
<dbReference type="Gene3D" id="1.10.10.60">
    <property type="entry name" value="Homeodomain-like"/>
    <property type="match status" value="2"/>
</dbReference>
<dbReference type="PROSITE" id="PS00041">
    <property type="entry name" value="HTH_ARAC_FAMILY_1"/>
    <property type="match status" value="1"/>
</dbReference>